<gene>
    <name evidence="2" type="ORF">SMGD1_2048</name>
</gene>
<reference evidence="2 3" key="1">
    <citation type="journal article" date="2012" name="Proc. Natl. Acad. Sci. U.S.A.">
        <title>Genome and physiology of a model Epsilonproteobacterium responsible for sulfide detoxification in marine oxygen depletion zones.</title>
        <authorList>
            <person name="Grote J."/>
            <person name="Schott T."/>
            <person name="Bruckner C.G."/>
            <person name="Glockner F.O."/>
            <person name="Jost G."/>
            <person name="Teeling H."/>
            <person name="Labrenz M."/>
            <person name="Jurgens K."/>
        </authorList>
    </citation>
    <scope>NUCLEOTIDE SEQUENCE [LARGE SCALE GENOMIC DNA]</scope>
    <source>
        <strain evidence="2 3">GD1</strain>
    </source>
</reference>
<comment type="caution">
    <text evidence="2">The sequence shown here is derived from an EMBL/GenBank/DDBJ whole genome shotgun (WGS) entry which is preliminary data.</text>
</comment>
<keyword evidence="3" id="KW-1185">Reference proteome</keyword>
<evidence type="ECO:0000313" key="3">
    <source>
        <dbReference type="Proteomes" id="UP000006431"/>
    </source>
</evidence>
<dbReference type="eggNOG" id="ENOG5030K63">
    <property type="taxonomic scope" value="Bacteria"/>
</dbReference>
<evidence type="ECO:0000313" key="2">
    <source>
        <dbReference type="EMBL" id="EHP30571.1"/>
    </source>
</evidence>
<name>H1FWZ5_SULGG</name>
<dbReference type="STRING" id="929558.SMGD1_2048"/>
<organism evidence="2 3">
    <name type="scientific">Sulfurimonas gotlandica (strain DSM 19862 / JCM 16533 / GD1)</name>
    <dbReference type="NCBI Taxonomy" id="929558"/>
    <lineage>
        <taxon>Bacteria</taxon>
        <taxon>Pseudomonadati</taxon>
        <taxon>Campylobacterota</taxon>
        <taxon>Epsilonproteobacteria</taxon>
        <taxon>Campylobacterales</taxon>
        <taxon>Sulfurimonadaceae</taxon>
        <taxon>Sulfurimonas</taxon>
    </lineage>
</organism>
<dbReference type="AlphaFoldDB" id="H1FWZ5"/>
<dbReference type="OrthoDB" id="5328561at2"/>
<keyword evidence="1" id="KW-0175">Coiled coil</keyword>
<evidence type="ECO:0008006" key="4">
    <source>
        <dbReference type="Google" id="ProtNLM"/>
    </source>
</evidence>
<dbReference type="EMBL" id="AFRZ01000001">
    <property type="protein sequence ID" value="EHP30571.1"/>
    <property type="molecule type" value="Genomic_DNA"/>
</dbReference>
<dbReference type="Pfam" id="PF12639">
    <property type="entry name" value="Colicin-DNase"/>
    <property type="match status" value="1"/>
</dbReference>
<sequence>MVSVKNIEILQDVNSSASTVLISTNDEVNISINEVTNQLNEVEQELILSQNMLERAQTKEVYTEGVLTAKISEHLHAEAELAGAEASENPMAIASASAEVARTANEVRIAEQEYEEAKQSRYRMEERVELVNRAHYNCNELLEYLQTIFSSSINSFDSLCQTLSIRLNNAESILESYLSQDYSNSSIEQQRDVVTEKYQYQLYQYKQGKISKEELNKAYIEKLNRQKENFRESQYAQSENVKISKYGLPEFESGCDVFIKPKDYDKSRAQHFRVANVHLKNKVEEDEELRNFFTNRQLKQIYIGKNPEGYTWHHDGNPPPGRIQLIKSDKHDKVRHDGGFLLWTEREQK</sequence>
<dbReference type="HOGENOM" id="CLU_794372_0_0_7"/>
<dbReference type="RefSeq" id="WP_008341295.1">
    <property type="nucleotide sequence ID" value="NZ_AFRZ01000001.1"/>
</dbReference>
<feature type="coiled-coil region" evidence="1">
    <location>
        <begin position="93"/>
        <end position="127"/>
    </location>
</feature>
<feature type="coiled-coil region" evidence="1">
    <location>
        <begin position="25"/>
        <end position="59"/>
    </location>
</feature>
<evidence type="ECO:0000256" key="1">
    <source>
        <dbReference type="SAM" id="Coils"/>
    </source>
</evidence>
<dbReference type="PATRIC" id="fig|929558.5.peg.2038"/>
<protein>
    <recommendedName>
        <fullName evidence="4">HNH endonuclease</fullName>
    </recommendedName>
</protein>
<accession>H1FWZ5</accession>
<proteinExistence type="predicted"/>
<dbReference type="Proteomes" id="UP000006431">
    <property type="component" value="Unassembled WGS sequence"/>
</dbReference>